<dbReference type="Pfam" id="PF04117">
    <property type="entry name" value="Mpv17_PMP22"/>
    <property type="match status" value="1"/>
</dbReference>
<proteinExistence type="inferred from homology"/>
<comment type="caution">
    <text evidence="7">The sequence shown here is derived from an EMBL/GenBank/DDBJ whole genome shotgun (WGS) entry which is preliminary data.</text>
</comment>
<evidence type="ECO:0000313" key="7">
    <source>
        <dbReference type="EMBL" id="CAL8111679.1"/>
    </source>
</evidence>
<keyword evidence="5 6" id="KW-0472">Membrane</keyword>
<dbReference type="EMBL" id="CAXLJM020000046">
    <property type="protein sequence ID" value="CAL8111679.1"/>
    <property type="molecule type" value="Genomic_DNA"/>
</dbReference>
<keyword evidence="8" id="KW-1185">Reference proteome</keyword>
<accession>A0ABP1QWR3</accession>
<name>A0ABP1QWR3_9HEXA</name>
<feature type="transmembrane region" description="Helical" evidence="6">
    <location>
        <begin position="71"/>
        <end position="90"/>
    </location>
</feature>
<keyword evidence="4 6" id="KW-1133">Transmembrane helix</keyword>
<organism evidence="7 8">
    <name type="scientific">Orchesella dallaii</name>
    <dbReference type="NCBI Taxonomy" id="48710"/>
    <lineage>
        <taxon>Eukaryota</taxon>
        <taxon>Metazoa</taxon>
        <taxon>Ecdysozoa</taxon>
        <taxon>Arthropoda</taxon>
        <taxon>Hexapoda</taxon>
        <taxon>Collembola</taxon>
        <taxon>Entomobryomorpha</taxon>
        <taxon>Entomobryoidea</taxon>
        <taxon>Orchesellidae</taxon>
        <taxon>Orchesellinae</taxon>
        <taxon>Orchesella</taxon>
    </lineage>
</organism>
<dbReference type="InterPro" id="IPR007248">
    <property type="entry name" value="Mpv17_PMP22"/>
</dbReference>
<gene>
    <name evidence="7" type="ORF">ODALV1_LOCUS15257</name>
</gene>
<evidence type="ECO:0000256" key="6">
    <source>
        <dbReference type="RuleBase" id="RU363053"/>
    </source>
</evidence>
<dbReference type="Proteomes" id="UP001642540">
    <property type="component" value="Unassembled WGS sequence"/>
</dbReference>
<evidence type="ECO:0000256" key="2">
    <source>
        <dbReference type="ARBA" id="ARBA00006824"/>
    </source>
</evidence>
<evidence type="ECO:0000256" key="3">
    <source>
        <dbReference type="ARBA" id="ARBA00022692"/>
    </source>
</evidence>
<dbReference type="PANTHER" id="PTHR11266">
    <property type="entry name" value="PEROXISOMAL MEMBRANE PROTEIN 2, PXMP2 MPV17"/>
    <property type="match status" value="1"/>
</dbReference>
<evidence type="ECO:0008006" key="9">
    <source>
        <dbReference type="Google" id="ProtNLM"/>
    </source>
</evidence>
<comment type="similarity">
    <text evidence="2 6">Belongs to the peroxisomal membrane protein PXMP2/4 family.</text>
</comment>
<evidence type="ECO:0000256" key="4">
    <source>
        <dbReference type="ARBA" id="ARBA00022989"/>
    </source>
</evidence>
<reference evidence="7 8" key="1">
    <citation type="submission" date="2024-08" db="EMBL/GenBank/DDBJ databases">
        <authorList>
            <person name="Cucini C."/>
            <person name="Frati F."/>
        </authorList>
    </citation>
    <scope>NUCLEOTIDE SEQUENCE [LARGE SCALE GENOMIC DNA]</scope>
</reference>
<keyword evidence="3 6" id="KW-0812">Transmembrane</keyword>
<evidence type="ECO:0000256" key="5">
    <source>
        <dbReference type="ARBA" id="ARBA00023136"/>
    </source>
</evidence>
<evidence type="ECO:0000313" key="8">
    <source>
        <dbReference type="Proteomes" id="UP001642540"/>
    </source>
</evidence>
<dbReference type="PANTHER" id="PTHR11266:SF8">
    <property type="entry name" value="MPV17-LIKE PROTEIN 2"/>
    <property type="match status" value="1"/>
</dbReference>
<sequence length="231" mass="26747">MKISHHMLSRFINSSFVTKMRSGTRYMFQRHLLLTNIGISAGLSATGDCIEQNYEKYKDPERKYEVRRTLNMSGAGVTTGVVCHYWYIWLDKYVPGRTFKIAMKKMLLDQVINSPITIATFFITLAVLEKSSAQEFIQELRAKSWRLYLAEWVIWPPAQLINFFWLPLKYRVLYDNTISMCYDVYTSYVKHEIPIELEEPKPTTLHGVESAAHRLSSSLGEANLTTTTVNL</sequence>
<evidence type="ECO:0000256" key="1">
    <source>
        <dbReference type="ARBA" id="ARBA00004141"/>
    </source>
</evidence>
<comment type="subcellular location">
    <subcellularLocation>
        <location evidence="1">Membrane</location>
        <topology evidence="1">Multi-pass membrane protein</topology>
    </subcellularLocation>
</comment>
<feature type="transmembrane region" description="Helical" evidence="6">
    <location>
        <begin position="111"/>
        <end position="128"/>
    </location>
</feature>
<protein>
    <recommendedName>
        <fullName evidence="9">Mpv17-like protein 2</fullName>
    </recommendedName>
</protein>